<dbReference type="AlphaFoldDB" id="A0A0L6V8B9"/>
<dbReference type="OrthoDB" id="2526823at2759"/>
<evidence type="ECO:0000256" key="1">
    <source>
        <dbReference type="SAM" id="MobiDB-lite"/>
    </source>
</evidence>
<dbReference type="EMBL" id="LAVV01007119">
    <property type="protein sequence ID" value="KNZ57051.1"/>
    <property type="molecule type" value="Genomic_DNA"/>
</dbReference>
<keyword evidence="2" id="KW-0812">Transmembrane</keyword>
<proteinExistence type="predicted"/>
<feature type="transmembrane region" description="Helical" evidence="2">
    <location>
        <begin position="59"/>
        <end position="75"/>
    </location>
</feature>
<dbReference type="VEuPathDB" id="FungiDB:VP01_2254g3"/>
<dbReference type="Proteomes" id="UP000037035">
    <property type="component" value="Unassembled WGS sequence"/>
</dbReference>
<comment type="caution">
    <text evidence="3">The sequence shown here is derived from an EMBL/GenBank/DDBJ whole genome shotgun (WGS) entry which is preliminary data.</text>
</comment>
<feature type="transmembrane region" description="Helical" evidence="2">
    <location>
        <begin position="106"/>
        <end position="134"/>
    </location>
</feature>
<evidence type="ECO:0000313" key="4">
    <source>
        <dbReference type="Proteomes" id="UP000037035"/>
    </source>
</evidence>
<feature type="region of interest" description="Disordered" evidence="1">
    <location>
        <begin position="1"/>
        <end position="53"/>
    </location>
</feature>
<organism evidence="3 4">
    <name type="scientific">Puccinia sorghi</name>
    <dbReference type="NCBI Taxonomy" id="27349"/>
    <lineage>
        <taxon>Eukaryota</taxon>
        <taxon>Fungi</taxon>
        <taxon>Dikarya</taxon>
        <taxon>Basidiomycota</taxon>
        <taxon>Pucciniomycotina</taxon>
        <taxon>Pucciniomycetes</taxon>
        <taxon>Pucciniales</taxon>
        <taxon>Pucciniaceae</taxon>
        <taxon>Puccinia</taxon>
    </lineage>
</organism>
<evidence type="ECO:0000256" key="2">
    <source>
        <dbReference type="SAM" id="Phobius"/>
    </source>
</evidence>
<keyword evidence="2" id="KW-0472">Membrane</keyword>
<sequence>MVSSNSTSTSSTSTSSSSSSSSSNSNSNSSRIHKGQVGQQENKTRKSKRKQKQNNNHSYLNRLVFCLFSPIKFLLSSLLTHTLASLSAAILLFSLLYLITSSLNSYLITLSTTTILPILTRSISTLTTPILYIYCNRLHGPFCPNGQDEASKESQIAKIARTVSGTAQKAADIFDSVVQLSDPSNLGLYQAEILELAFAIRWSSDLSDKELLSNGLAELAELSRDLKDKLVDLNGQGLNTFSFIAFEFSRLGDLMHWVQTGEKKYTSKTIEKNLDILFNHLSTELNQLLNAIESLIPLASRSTNLGIQVSERLHQEHYQLVTQKTRQGLWTKLLDLTTFSGQQLNKDLSLTSESIKNLKSTWIKLEEIRTDLLTYRNNVAHFKASFTGWHLADHQLTPEDELFSMREIIQRFQLTIKEVKSSSRLPLSSSSSSKARTLSETNTQTQSKAY</sequence>
<reference evidence="3 4" key="1">
    <citation type="submission" date="2015-08" db="EMBL/GenBank/DDBJ databases">
        <title>Next Generation Sequencing and Analysis of the Genome of Puccinia sorghi L Schw, the Causal Agent of Maize Common Rust.</title>
        <authorList>
            <person name="Rochi L."/>
            <person name="Burguener G."/>
            <person name="Darino M."/>
            <person name="Turjanski A."/>
            <person name="Kreff E."/>
            <person name="Dieguez M.J."/>
            <person name="Sacco F."/>
        </authorList>
    </citation>
    <scope>NUCLEOTIDE SEQUENCE [LARGE SCALE GENOMIC DNA]</scope>
    <source>
        <strain evidence="3 4">RO10H11247</strain>
    </source>
</reference>
<feature type="compositionally biased region" description="Polar residues" evidence="1">
    <location>
        <begin position="434"/>
        <end position="450"/>
    </location>
</feature>
<gene>
    <name evidence="3" type="ORF">VP01_2254g3</name>
</gene>
<evidence type="ECO:0000313" key="3">
    <source>
        <dbReference type="EMBL" id="KNZ57051.1"/>
    </source>
</evidence>
<name>A0A0L6V8B9_9BASI</name>
<accession>A0A0L6V8B9</accession>
<keyword evidence="4" id="KW-1185">Reference proteome</keyword>
<feature type="transmembrane region" description="Helical" evidence="2">
    <location>
        <begin position="81"/>
        <end position="99"/>
    </location>
</feature>
<feature type="region of interest" description="Disordered" evidence="1">
    <location>
        <begin position="425"/>
        <end position="450"/>
    </location>
</feature>
<keyword evidence="2" id="KW-1133">Transmembrane helix</keyword>
<protein>
    <submittedName>
        <fullName evidence="3">Uncharacterized protein</fullName>
    </submittedName>
</protein>
<feature type="compositionally biased region" description="Low complexity" evidence="1">
    <location>
        <begin position="1"/>
        <end position="30"/>
    </location>
</feature>